<dbReference type="SUPFAM" id="SSF52540">
    <property type="entry name" value="P-loop containing nucleoside triphosphate hydrolases"/>
    <property type="match status" value="1"/>
</dbReference>
<evidence type="ECO:0000313" key="1">
    <source>
        <dbReference type="EMBL" id="MBD2198564.1"/>
    </source>
</evidence>
<proteinExistence type="predicted"/>
<keyword evidence="2" id="KW-1185">Reference proteome</keyword>
<comment type="caution">
    <text evidence="1">The sequence shown here is derived from an EMBL/GenBank/DDBJ whole genome shotgun (WGS) entry which is preliminary data.</text>
</comment>
<dbReference type="RefSeq" id="WP_190546467.1">
    <property type="nucleotide sequence ID" value="NZ_CAWPNO010000077.1"/>
</dbReference>
<dbReference type="Proteomes" id="UP000658514">
    <property type="component" value="Unassembled WGS sequence"/>
</dbReference>
<sequence length="1442" mass="163659">MDNSELLNNNQTIASYHWAATGISSYPLTHPIVGQGDFFYKFQHFIHLIDQEDERFAHVFAIIAQWGVGKSRLAYELISQINDTSPGWVVRDPAGSLINAKLFNDDADREQYLGLYIRYSQIANEYHNVDNWFGYGLYKALLPLAKSTFDNSIQASIAKEAYDRLIVKGFEESKLAAALEVDKNYSDETLYEDPYLVTNLCQAAYDYLSQFGIKYILIALDELETAAEAATYGLEDEDIKHLDGRAIKLMGKAIKEEDPRRKLPWLRYVALCSPAIGDELREIQSTARRFEIVELSQNAFADVSDFVDLLKQRGRLSETYPDGLVEAAYAMSGGNFGWFNVIMANVDQILRDRRLRINAGQNKPTSHNQADPPTVAELFDDAVTKSNRISQYILDHNAINELKIDKAYLPAAQKLLYGQLPIPLTQWLPEELNALLTGVNEYDEAIALRYRRVDWDEVDCTKALREGKFTRDLSTWKLNGVDQPLDLKQLLANLSTYAIHESRNSQNNQGKYNLLIPLRRNDFVQLVSLLYPHAAAEDAARALWRNLIGEQDLEESQATHIGPSIAMLGRLNLRYRKQSRNSLIFRDPDFNNAHEKAIKQLEPQSRSDKAIQILTGAMRLLDENWNYNPVSSGLKYVVAITTPSGKNGGLMSCDALKLHPQGRLILAWVNNEEELELLCSQAATQFIQEGRTPILAFTSSRALVDLFAKPSTDVLKNAHQYLLLYQLSDSEEFVLHQIGISTSAFLGFKIDIQGFTTAFYNRILSLSRPLMQEVHKWRRKLHEQGAIAFPLRPSGKLKDDEKELLFKAWRYLLIEQNSPQVIRLDRSSGIDLEKLVAVLSKLGITPKAQKQGYEPKERAWLFDGLDDAAIAVFPPFMKKIIGRLLQEKNWVWTLEVAEKEWFWGYIWEGAKPKDIFIDWMALACELEVAKIDPDVTGGKDKKYSLKTHSELGNLINEAENWLQNDYPKIVQDMELVFGEGKVRDFFAPLNSSYIGSKTRQAKAKIAEAKKSLSALEADEINQYSHATDFENQQNILITAAKHRLSLLQNISSVYLRDEYESLQSDYNIKTLNFEDDSKPLWERIRRAEIFAKQVQDVAEIICDRIDLLKEEMKVEVQEITYFPTSLFTLTLEKIRGILNGALHSSPPQGSTGRQQLTEVDTLGQYLKDLKVAEATEKLSQLGREVGIDLSIQKLTPLGEIDGSIVSGFRRTKQAYEQIKSRFDDVKNRLQKLQTALDNVPGNFDYPQNLPPISKLSNQPSLVEDALLDIQEEKAERLRNDSIYDKPAKLGNFKPLMDVAVELPKEAKNRLDVLLGDITTLENAITRYYKQLLNDTSLQSTEQSVNALLQIQGKPLFNPLTLAELEATGSLKDAIALKEQHREKFLQTAAEILDTTGIYFERWQHIITAINSGSDPQLTADEADKLVNQGFLVRTYRLGGKTL</sequence>
<gene>
    <name evidence="1" type="ORF">H6G24_24265</name>
</gene>
<dbReference type="EMBL" id="JACJQH010000043">
    <property type="protein sequence ID" value="MBD2198564.1"/>
    <property type="molecule type" value="Genomic_DNA"/>
</dbReference>
<evidence type="ECO:0000313" key="2">
    <source>
        <dbReference type="Proteomes" id="UP000658514"/>
    </source>
</evidence>
<dbReference type="InterPro" id="IPR027417">
    <property type="entry name" value="P-loop_NTPase"/>
</dbReference>
<reference evidence="1 2" key="1">
    <citation type="journal article" date="2020" name="ISME J.">
        <title>Comparative genomics reveals insights into cyanobacterial evolution and habitat adaptation.</title>
        <authorList>
            <person name="Chen M.Y."/>
            <person name="Teng W.K."/>
            <person name="Zhao L."/>
            <person name="Hu C.X."/>
            <person name="Zhou Y.K."/>
            <person name="Han B.P."/>
            <person name="Song L.R."/>
            <person name="Shu W.S."/>
        </authorList>
    </citation>
    <scope>NUCLEOTIDE SEQUENCE [LARGE SCALE GENOMIC DNA]</scope>
    <source>
        <strain evidence="1 2">FACHB-288</strain>
    </source>
</reference>
<name>A0ABR8AFM4_9CYAN</name>
<accession>A0ABR8AFM4</accession>
<organism evidence="1 2">
    <name type="scientific">Calothrix parietina FACHB-288</name>
    <dbReference type="NCBI Taxonomy" id="2692896"/>
    <lineage>
        <taxon>Bacteria</taxon>
        <taxon>Bacillati</taxon>
        <taxon>Cyanobacteriota</taxon>
        <taxon>Cyanophyceae</taxon>
        <taxon>Nostocales</taxon>
        <taxon>Calotrichaceae</taxon>
        <taxon>Calothrix</taxon>
    </lineage>
</organism>
<protein>
    <submittedName>
        <fullName evidence="1">Uncharacterized protein</fullName>
    </submittedName>
</protein>